<dbReference type="AlphaFoldDB" id="A0A7S2V923"/>
<feature type="compositionally biased region" description="Low complexity" evidence="1">
    <location>
        <begin position="12"/>
        <end position="28"/>
    </location>
</feature>
<dbReference type="EMBL" id="HBHT01000515">
    <property type="protein sequence ID" value="CAD9939876.1"/>
    <property type="molecule type" value="Transcribed_RNA"/>
</dbReference>
<reference evidence="2" key="1">
    <citation type="submission" date="2021-01" db="EMBL/GenBank/DDBJ databases">
        <authorList>
            <person name="Corre E."/>
            <person name="Pelletier E."/>
            <person name="Niang G."/>
            <person name="Scheremetjew M."/>
            <person name="Finn R."/>
            <person name="Kale V."/>
            <person name="Holt S."/>
            <person name="Cochrane G."/>
            <person name="Meng A."/>
            <person name="Brown T."/>
            <person name="Cohen L."/>
        </authorList>
    </citation>
    <scope>NUCLEOTIDE SEQUENCE</scope>
    <source>
        <strain evidence="2">CCMP125</strain>
    </source>
</reference>
<proteinExistence type="predicted"/>
<name>A0A7S2V923_9STRA</name>
<organism evidence="2">
    <name type="scientific">Entomoneis paludosa</name>
    <dbReference type="NCBI Taxonomy" id="265537"/>
    <lineage>
        <taxon>Eukaryota</taxon>
        <taxon>Sar</taxon>
        <taxon>Stramenopiles</taxon>
        <taxon>Ochrophyta</taxon>
        <taxon>Bacillariophyta</taxon>
        <taxon>Bacillariophyceae</taxon>
        <taxon>Bacillariophycidae</taxon>
        <taxon>Entomoneidaceae</taxon>
        <taxon>Entomoneis</taxon>
    </lineage>
</organism>
<feature type="region of interest" description="Disordered" evidence="1">
    <location>
        <begin position="1"/>
        <end position="28"/>
    </location>
</feature>
<accession>A0A7S2V923</accession>
<protein>
    <submittedName>
        <fullName evidence="2">Uncharacterized protein</fullName>
    </submittedName>
</protein>
<sequence length="178" mass="18759">MGKKSRRGRTGGSASNPPASPAAQESALPDADTLMTEAAPTAVVTSNTPTAVYYPSDGPSDVELLQTTSSSLQAKLDQLTALGLANDRAGFVQQFVPLDLTAADAQGYLQDLTTAPEAEGQWTNLIAEIAAIRSGKGVDRIAGDQMTQAVFYFAHPLLEKCDREVAFVCVNGEWRAQG</sequence>
<evidence type="ECO:0000256" key="1">
    <source>
        <dbReference type="SAM" id="MobiDB-lite"/>
    </source>
</evidence>
<evidence type="ECO:0000313" key="2">
    <source>
        <dbReference type="EMBL" id="CAD9939876.1"/>
    </source>
</evidence>
<gene>
    <name evidence="2" type="ORF">APAL1065_LOCUS308</name>
</gene>